<dbReference type="Pfam" id="PF14014">
    <property type="entry name" value="DUF4230"/>
    <property type="match status" value="1"/>
</dbReference>
<evidence type="ECO:0008006" key="4">
    <source>
        <dbReference type="Google" id="ProtNLM"/>
    </source>
</evidence>
<dbReference type="EMBL" id="UGTL01000002">
    <property type="protein sequence ID" value="SUB97632.1"/>
    <property type="molecule type" value="Genomic_DNA"/>
</dbReference>
<feature type="chain" id="PRO_5016722413" description="DUF4230 domain-containing protein" evidence="1">
    <location>
        <begin position="30"/>
        <end position="236"/>
    </location>
</feature>
<keyword evidence="1" id="KW-0732">Signal</keyword>
<accession>A0A379EG64</accession>
<sequence>MFIQTLWHKLMKKKIIYLIMGIMAFAACSKPKATPSAPKALDTIPMLIERVQKTSRLYTSEYHIHKIITHSDKMKVDGSFMNKQFSVNLPMGERRVAIPLDAVIKAYIDFSDFSEENVKHEANGKITITLPDPRIVITSTKVDHKEVKKHVALTRRNFSDAEMTHYEQQGRQQIVGSITEMGIIESARQSAARQLFPMLRQLGYKESDITISFRKKFTTADITRILENPKGNGQNN</sequence>
<proteinExistence type="predicted"/>
<evidence type="ECO:0000313" key="2">
    <source>
        <dbReference type="EMBL" id="SUB97632.1"/>
    </source>
</evidence>
<evidence type="ECO:0000313" key="3">
    <source>
        <dbReference type="Proteomes" id="UP000254072"/>
    </source>
</evidence>
<evidence type="ECO:0000256" key="1">
    <source>
        <dbReference type="SAM" id="SignalP"/>
    </source>
</evidence>
<organism evidence="2 3">
    <name type="scientific">Prevotella disiens</name>
    <dbReference type="NCBI Taxonomy" id="28130"/>
    <lineage>
        <taxon>Bacteria</taxon>
        <taxon>Pseudomonadati</taxon>
        <taxon>Bacteroidota</taxon>
        <taxon>Bacteroidia</taxon>
        <taxon>Bacteroidales</taxon>
        <taxon>Prevotellaceae</taxon>
        <taxon>Prevotella</taxon>
    </lineage>
</organism>
<gene>
    <name evidence="2" type="ORF">NCTC11157_02422</name>
</gene>
<dbReference type="AlphaFoldDB" id="A0A379EG64"/>
<reference evidence="2 3" key="1">
    <citation type="submission" date="2018-06" db="EMBL/GenBank/DDBJ databases">
        <authorList>
            <consortium name="Pathogen Informatics"/>
            <person name="Doyle S."/>
        </authorList>
    </citation>
    <scope>NUCLEOTIDE SEQUENCE [LARGE SCALE GENOMIC DNA]</scope>
    <source>
        <strain evidence="2 3">NCTC11157</strain>
    </source>
</reference>
<dbReference type="InterPro" id="IPR025324">
    <property type="entry name" value="DUF4230"/>
</dbReference>
<protein>
    <recommendedName>
        <fullName evidence="4">DUF4230 domain-containing protein</fullName>
    </recommendedName>
</protein>
<name>A0A379EG64_9BACT</name>
<feature type="signal peptide" evidence="1">
    <location>
        <begin position="1"/>
        <end position="29"/>
    </location>
</feature>
<dbReference type="Proteomes" id="UP000254072">
    <property type="component" value="Unassembled WGS sequence"/>
</dbReference>